<evidence type="ECO:0000313" key="7">
    <source>
        <dbReference type="Proteomes" id="UP001501257"/>
    </source>
</evidence>
<dbReference type="NCBIfam" id="TIGR00281">
    <property type="entry name" value="SMC-Scp complex subunit ScpB"/>
    <property type="match status" value="1"/>
</dbReference>
<evidence type="ECO:0000256" key="1">
    <source>
        <dbReference type="ARBA" id="ARBA00022490"/>
    </source>
</evidence>
<reference evidence="7" key="1">
    <citation type="journal article" date="2019" name="Int. J. Syst. Evol. Microbiol.">
        <title>The Global Catalogue of Microorganisms (GCM) 10K type strain sequencing project: providing services to taxonomists for standard genome sequencing and annotation.</title>
        <authorList>
            <consortium name="The Broad Institute Genomics Platform"/>
            <consortium name="The Broad Institute Genome Sequencing Center for Infectious Disease"/>
            <person name="Wu L."/>
            <person name="Ma J."/>
        </authorList>
    </citation>
    <scope>NUCLEOTIDE SEQUENCE [LARGE SCALE GENOMIC DNA]</scope>
    <source>
        <strain evidence="7">JCM 18952</strain>
    </source>
</reference>
<keyword evidence="2" id="KW-0132">Cell division</keyword>
<dbReference type="Proteomes" id="UP001501257">
    <property type="component" value="Unassembled WGS sequence"/>
</dbReference>
<evidence type="ECO:0000256" key="2">
    <source>
        <dbReference type="ARBA" id="ARBA00022618"/>
    </source>
</evidence>
<dbReference type="PANTHER" id="PTHR34298:SF2">
    <property type="entry name" value="SEGREGATION AND CONDENSATION PROTEIN B"/>
    <property type="match status" value="1"/>
</dbReference>
<dbReference type="InterPro" id="IPR005234">
    <property type="entry name" value="ScpB_csome_segregation"/>
</dbReference>
<evidence type="ECO:0000313" key="6">
    <source>
        <dbReference type="EMBL" id="GAA5227311.1"/>
    </source>
</evidence>
<evidence type="ECO:0000256" key="3">
    <source>
        <dbReference type="ARBA" id="ARBA00022829"/>
    </source>
</evidence>
<dbReference type="PANTHER" id="PTHR34298">
    <property type="entry name" value="SEGREGATION AND CONDENSATION PROTEIN B"/>
    <property type="match status" value="1"/>
</dbReference>
<feature type="region of interest" description="Disordered" evidence="5">
    <location>
        <begin position="1"/>
        <end position="20"/>
    </location>
</feature>
<proteinExistence type="predicted"/>
<gene>
    <name evidence="6" type="primary">scpB</name>
    <name evidence="6" type="ORF">GCM10025778_18440</name>
</gene>
<sequence length="219" mass="23408">MNQPAATRAPLTPQDAGAAGAEVDSLPGGLAAGIEAVLMVIDEPITAARLATVLRVGEERVTAALQSLRDAYDGGDTPRGFELRELAGGWRIFSRRDFAPFVSRFVIDGQTARLTQAALETLAVIAYRQPVSRGRIAAIRGVNVDSVVRTLLTRGLIHEAPDDGESGATLYQTTSYFLERLGLGSISELPRLSPHLPGVGDIDDYDVDSPWQSANHETT</sequence>
<dbReference type="SUPFAM" id="SSF46785">
    <property type="entry name" value="Winged helix' DNA-binding domain"/>
    <property type="match status" value="2"/>
</dbReference>
<accession>A0ABP9TMG4</accession>
<dbReference type="InterPro" id="IPR036390">
    <property type="entry name" value="WH_DNA-bd_sf"/>
</dbReference>
<keyword evidence="1" id="KW-0963">Cytoplasm</keyword>
<name>A0ABP9TMG4_9MICC</name>
<dbReference type="Gene3D" id="1.10.10.10">
    <property type="entry name" value="Winged helix-like DNA-binding domain superfamily/Winged helix DNA-binding domain"/>
    <property type="match status" value="2"/>
</dbReference>
<dbReference type="RefSeq" id="WP_210101258.1">
    <property type="nucleotide sequence ID" value="NZ_BAABLK010000028.1"/>
</dbReference>
<protein>
    <submittedName>
        <fullName evidence="6">SMC-Scp complex subunit ScpB</fullName>
    </submittedName>
</protein>
<dbReference type="InterPro" id="IPR036388">
    <property type="entry name" value="WH-like_DNA-bd_sf"/>
</dbReference>
<keyword evidence="7" id="KW-1185">Reference proteome</keyword>
<keyword evidence="3" id="KW-0159">Chromosome partition</keyword>
<evidence type="ECO:0000256" key="4">
    <source>
        <dbReference type="ARBA" id="ARBA00023306"/>
    </source>
</evidence>
<evidence type="ECO:0000256" key="5">
    <source>
        <dbReference type="SAM" id="MobiDB-lite"/>
    </source>
</evidence>
<dbReference type="EMBL" id="BAABLK010000028">
    <property type="protein sequence ID" value="GAA5227311.1"/>
    <property type="molecule type" value="Genomic_DNA"/>
</dbReference>
<dbReference type="Pfam" id="PF04079">
    <property type="entry name" value="SMC_ScpB"/>
    <property type="match status" value="1"/>
</dbReference>
<keyword evidence="4" id="KW-0131">Cell cycle</keyword>
<organism evidence="6 7">
    <name type="scientific">Paeniglutamicibacter antarcticus</name>
    <dbReference type="NCBI Taxonomy" id="494023"/>
    <lineage>
        <taxon>Bacteria</taxon>
        <taxon>Bacillati</taxon>
        <taxon>Actinomycetota</taxon>
        <taxon>Actinomycetes</taxon>
        <taxon>Micrococcales</taxon>
        <taxon>Micrococcaceae</taxon>
        <taxon>Paeniglutamicibacter</taxon>
    </lineage>
</organism>
<comment type="caution">
    <text evidence="6">The sequence shown here is derived from an EMBL/GenBank/DDBJ whole genome shotgun (WGS) entry which is preliminary data.</text>
</comment>